<reference evidence="2" key="1">
    <citation type="journal article" date="2021" name="PeerJ">
        <title>Extensive microbial diversity within the chicken gut microbiome revealed by metagenomics and culture.</title>
        <authorList>
            <person name="Gilroy R."/>
            <person name="Ravi A."/>
            <person name="Getino M."/>
            <person name="Pursley I."/>
            <person name="Horton D.L."/>
            <person name="Alikhan N.F."/>
            <person name="Baker D."/>
            <person name="Gharbi K."/>
            <person name="Hall N."/>
            <person name="Watson M."/>
            <person name="Adriaenssens E.M."/>
            <person name="Foster-Nyarko E."/>
            <person name="Jarju S."/>
            <person name="Secka A."/>
            <person name="Antonio M."/>
            <person name="Oren A."/>
            <person name="Chaudhuri R.R."/>
            <person name="La Ragione R."/>
            <person name="Hildebrand F."/>
            <person name="Pallen M.J."/>
        </authorList>
    </citation>
    <scope>NUCLEOTIDE SEQUENCE</scope>
    <source>
        <strain evidence="2">CHK188-5543</strain>
    </source>
</reference>
<evidence type="ECO:0000256" key="1">
    <source>
        <dbReference type="SAM" id="Phobius"/>
    </source>
</evidence>
<sequence>MNPEVLSDILSGALGALCILVLIVSGIQILRNRRRPPRVDRAKVILKAGRAMLIRTGRRDWRNKPHYYVRFEIDGQNVDLLCPWEVYSVLEEGWEGEVTWKEGRVQQFHRKRS</sequence>
<reference evidence="2" key="2">
    <citation type="submission" date="2021-04" db="EMBL/GenBank/DDBJ databases">
        <authorList>
            <person name="Gilroy R."/>
        </authorList>
    </citation>
    <scope>NUCLEOTIDE SEQUENCE</scope>
    <source>
        <strain evidence="2">CHK188-5543</strain>
    </source>
</reference>
<dbReference type="AlphaFoldDB" id="A0A9D2B843"/>
<organism evidence="2 3">
    <name type="scientific">Candidatus Anaerotruncus excrementipullorum</name>
    <dbReference type="NCBI Taxonomy" id="2838465"/>
    <lineage>
        <taxon>Bacteria</taxon>
        <taxon>Bacillati</taxon>
        <taxon>Bacillota</taxon>
        <taxon>Clostridia</taxon>
        <taxon>Eubacteriales</taxon>
        <taxon>Oscillospiraceae</taxon>
        <taxon>Anaerotruncus</taxon>
    </lineage>
</organism>
<proteinExistence type="predicted"/>
<dbReference type="Proteomes" id="UP000886800">
    <property type="component" value="Unassembled WGS sequence"/>
</dbReference>
<feature type="transmembrane region" description="Helical" evidence="1">
    <location>
        <begin position="12"/>
        <end position="30"/>
    </location>
</feature>
<comment type="caution">
    <text evidence="2">The sequence shown here is derived from an EMBL/GenBank/DDBJ whole genome shotgun (WGS) entry which is preliminary data.</text>
</comment>
<name>A0A9D2B843_9FIRM</name>
<keyword evidence="1" id="KW-0472">Membrane</keyword>
<keyword evidence="1" id="KW-0812">Transmembrane</keyword>
<gene>
    <name evidence="2" type="ORF">H9736_05850</name>
</gene>
<dbReference type="EMBL" id="DXES01000125">
    <property type="protein sequence ID" value="HIX65757.1"/>
    <property type="molecule type" value="Genomic_DNA"/>
</dbReference>
<evidence type="ECO:0000313" key="2">
    <source>
        <dbReference type="EMBL" id="HIX65757.1"/>
    </source>
</evidence>
<evidence type="ECO:0008006" key="4">
    <source>
        <dbReference type="Google" id="ProtNLM"/>
    </source>
</evidence>
<accession>A0A9D2B843</accession>
<protein>
    <recommendedName>
        <fullName evidence="4">DUF2500 domain-containing protein</fullName>
    </recommendedName>
</protein>
<keyword evidence="1" id="KW-1133">Transmembrane helix</keyword>
<evidence type="ECO:0000313" key="3">
    <source>
        <dbReference type="Proteomes" id="UP000886800"/>
    </source>
</evidence>